<evidence type="ECO:0000313" key="2">
    <source>
        <dbReference type="EMBL" id="MBD2771296.1"/>
    </source>
</evidence>
<name>A0A8J6XFH1_9CYAN</name>
<keyword evidence="1" id="KW-0472">Membrane</keyword>
<gene>
    <name evidence="2" type="ORF">ICL16_03935</name>
</gene>
<dbReference type="Proteomes" id="UP000629098">
    <property type="component" value="Unassembled WGS sequence"/>
</dbReference>
<feature type="transmembrane region" description="Helical" evidence="1">
    <location>
        <begin position="20"/>
        <end position="43"/>
    </location>
</feature>
<feature type="transmembrane region" description="Helical" evidence="1">
    <location>
        <begin position="49"/>
        <end position="80"/>
    </location>
</feature>
<keyword evidence="3" id="KW-1185">Reference proteome</keyword>
<keyword evidence="1" id="KW-1133">Transmembrane helix</keyword>
<accession>A0A8J6XFH1</accession>
<dbReference type="EMBL" id="JACXAE010000014">
    <property type="protein sequence ID" value="MBD2771296.1"/>
    <property type="molecule type" value="Genomic_DNA"/>
</dbReference>
<proteinExistence type="predicted"/>
<comment type="caution">
    <text evidence="2">The sequence shown here is derived from an EMBL/GenBank/DDBJ whole genome shotgun (WGS) entry which is preliminary data.</text>
</comment>
<organism evidence="2 3">
    <name type="scientific">Iningainema tapete BLCC-T55</name>
    <dbReference type="NCBI Taxonomy" id="2748662"/>
    <lineage>
        <taxon>Bacteria</taxon>
        <taxon>Bacillati</taxon>
        <taxon>Cyanobacteriota</taxon>
        <taxon>Cyanophyceae</taxon>
        <taxon>Nostocales</taxon>
        <taxon>Scytonemataceae</taxon>
        <taxon>Iningainema tapete</taxon>
    </lineage>
</organism>
<dbReference type="RefSeq" id="WP_190825595.1">
    <property type="nucleotide sequence ID" value="NZ_CAWPPI010000014.1"/>
</dbReference>
<evidence type="ECO:0000313" key="3">
    <source>
        <dbReference type="Proteomes" id="UP000629098"/>
    </source>
</evidence>
<reference evidence="2" key="1">
    <citation type="submission" date="2020-09" db="EMBL/GenBank/DDBJ databases">
        <title>Iningainema tapete sp. nov. (Scytonemataceae, Cyanobacteria) from greenhouses in central Florida (USA) produces two types of nodularin with biosynthetic potential for microcystin-LR and anabaenopeptins.</title>
        <authorList>
            <person name="Berthold D.E."/>
            <person name="Lefler F.W."/>
            <person name="Huang I.-S."/>
            <person name="Abdulla H."/>
            <person name="Zimba P.V."/>
            <person name="Laughinghouse H.D. IV."/>
        </authorList>
    </citation>
    <scope>NUCLEOTIDE SEQUENCE</scope>
    <source>
        <strain evidence="2">BLCCT55</strain>
    </source>
</reference>
<protein>
    <submittedName>
        <fullName evidence="2">Uncharacterized protein</fullName>
    </submittedName>
</protein>
<sequence length="84" mass="9898">MFQRHKIHEQRNLVGKLSLVIFDACAWFLMACFLVLAMLAFYYQFDSWYYLLGIAVLLCPEMPLHPLFKVFSISLILVLLRTII</sequence>
<keyword evidence="1" id="KW-0812">Transmembrane</keyword>
<evidence type="ECO:0000256" key="1">
    <source>
        <dbReference type="SAM" id="Phobius"/>
    </source>
</evidence>
<dbReference type="AlphaFoldDB" id="A0A8J6XFH1"/>